<protein>
    <recommendedName>
        <fullName evidence="3">DUF3139 domain-containing protein</fullName>
    </recommendedName>
</protein>
<evidence type="ECO:0000313" key="2">
    <source>
        <dbReference type="Proteomes" id="UP001236652"/>
    </source>
</evidence>
<name>A0ABY8V3L2_9BACI</name>
<dbReference type="Proteomes" id="UP001236652">
    <property type="component" value="Chromosome"/>
</dbReference>
<accession>A0ABY8V3L2</accession>
<evidence type="ECO:0008006" key="3">
    <source>
        <dbReference type="Google" id="ProtNLM"/>
    </source>
</evidence>
<gene>
    <name evidence="1" type="ORF">QNI29_08070</name>
</gene>
<proteinExistence type="predicted"/>
<organism evidence="1 2">
    <name type="scientific">Pontibacillus chungwhensis</name>
    <dbReference type="NCBI Taxonomy" id="265426"/>
    <lineage>
        <taxon>Bacteria</taxon>
        <taxon>Bacillati</taxon>
        <taxon>Bacillota</taxon>
        <taxon>Bacilli</taxon>
        <taxon>Bacillales</taxon>
        <taxon>Bacillaceae</taxon>
        <taxon>Pontibacillus</taxon>
    </lineage>
</organism>
<evidence type="ECO:0000313" key="1">
    <source>
        <dbReference type="EMBL" id="WIF99601.1"/>
    </source>
</evidence>
<dbReference type="RefSeq" id="WP_231415916.1">
    <property type="nucleotide sequence ID" value="NZ_CP126446.1"/>
</dbReference>
<dbReference type="EMBL" id="CP126446">
    <property type="protein sequence ID" value="WIF99601.1"/>
    <property type="molecule type" value="Genomic_DNA"/>
</dbReference>
<sequence>MRKKVVKGIILLALLVGITIFGPYNVILEFNETNAVQRVITSDKALKGLKIVDVDYRGSDTYFIQTSDGDRLKNFIVMKDYTSVMNGNWKVFEQMPEEHPF</sequence>
<reference evidence="1 2" key="1">
    <citation type="submission" date="2023-05" db="EMBL/GenBank/DDBJ databases">
        <title>Comparative genomics reveals the evidence of polycyclic aromatic hydrocarbons degradation in moderately halophilic genus Pontibacillus.</title>
        <authorList>
            <person name="Yang H."/>
            <person name="Qian Z."/>
        </authorList>
    </citation>
    <scope>NUCLEOTIDE SEQUENCE [LARGE SCALE GENOMIC DNA]</scope>
    <source>
        <strain evidence="2">HN14</strain>
    </source>
</reference>
<keyword evidence="2" id="KW-1185">Reference proteome</keyword>